<dbReference type="AlphaFoldDB" id="A0A8J7GNE9"/>
<dbReference type="GO" id="GO:0008233">
    <property type="term" value="F:peptidase activity"/>
    <property type="evidence" value="ECO:0007669"/>
    <property type="project" value="UniProtKB-KW"/>
</dbReference>
<evidence type="ECO:0000256" key="1">
    <source>
        <dbReference type="ARBA" id="ARBA00008136"/>
    </source>
</evidence>
<protein>
    <recommendedName>
        <fullName evidence="8">Abasic site processing protein</fullName>
        <ecNumber evidence="8">3.4.-.-</ecNumber>
    </recommendedName>
</protein>
<keyword evidence="7" id="KW-0456">Lyase</keyword>
<dbReference type="Pfam" id="PF02586">
    <property type="entry name" value="SRAP"/>
    <property type="match status" value="1"/>
</dbReference>
<dbReference type="PANTHER" id="PTHR13604:SF0">
    <property type="entry name" value="ABASIC SITE PROCESSING PROTEIN HMCES"/>
    <property type="match status" value="1"/>
</dbReference>
<name>A0A8J7GNE9_9ACTN</name>
<dbReference type="RefSeq" id="WP_197008057.1">
    <property type="nucleotide sequence ID" value="NZ_BONS01000013.1"/>
</dbReference>
<dbReference type="InterPro" id="IPR036590">
    <property type="entry name" value="SRAP-like"/>
</dbReference>
<evidence type="ECO:0000256" key="8">
    <source>
        <dbReference type="RuleBase" id="RU364100"/>
    </source>
</evidence>
<dbReference type="GO" id="GO:0106300">
    <property type="term" value="P:protein-DNA covalent cross-linking repair"/>
    <property type="evidence" value="ECO:0007669"/>
    <property type="project" value="InterPro"/>
</dbReference>
<keyword evidence="4 8" id="KW-0378">Hydrolase</keyword>
<evidence type="ECO:0000313" key="9">
    <source>
        <dbReference type="EMBL" id="MBG6141671.1"/>
    </source>
</evidence>
<reference evidence="9" key="1">
    <citation type="submission" date="2020-11" db="EMBL/GenBank/DDBJ databases">
        <title>Sequencing the genomes of 1000 actinobacteria strains.</title>
        <authorList>
            <person name="Klenk H.-P."/>
        </authorList>
    </citation>
    <scope>NUCLEOTIDE SEQUENCE</scope>
    <source>
        <strain evidence="9">DSM 45356</strain>
    </source>
</reference>
<dbReference type="GO" id="GO:0016829">
    <property type="term" value="F:lyase activity"/>
    <property type="evidence" value="ECO:0007669"/>
    <property type="project" value="UniProtKB-KW"/>
</dbReference>
<dbReference type="EMBL" id="JADOUF010000001">
    <property type="protein sequence ID" value="MBG6141671.1"/>
    <property type="molecule type" value="Genomic_DNA"/>
</dbReference>
<dbReference type="InterPro" id="IPR003738">
    <property type="entry name" value="SRAP"/>
</dbReference>
<keyword evidence="10" id="KW-1185">Reference proteome</keyword>
<evidence type="ECO:0000256" key="2">
    <source>
        <dbReference type="ARBA" id="ARBA00022670"/>
    </source>
</evidence>
<keyword evidence="2 8" id="KW-0645">Protease</keyword>
<dbReference type="GO" id="GO:0006508">
    <property type="term" value="P:proteolysis"/>
    <property type="evidence" value="ECO:0007669"/>
    <property type="project" value="UniProtKB-KW"/>
</dbReference>
<comment type="caution">
    <text evidence="9">The sequence shown here is derived from an EMBL/GenBank/DDBJ whole genome shotgun (WGS) entry which is preliminary data.</text>
</comment>
<organism evidence="9 10">
    <name type="scientific">Longispora fulva</name>
    <dbReference type="NCBI Taxonomy" id="619741"/>
    <lineage>
        <taxon>Bacteria</taxon>
        <taxon>Bacillati</taxon>
        <taxon>Actinomycetota</taxon>
        <taxon>Actinomycetes</taxon>
        <taxon>Micromonosporales</taxon>
        <taxon>Micromonosporaceae</taxon>
        <taxon>Longispora</taxon>
    </lineage>
</organism>
<evidence type="ECO:0000313" key="10">
    <source>
        <dbReference type="Proteomes" id="UP000622552"/>
    </source>
</evidence>
<keyword evidence="6" id="KW-0238">DNA-binding</keyword>
<dbReference type="EC" id="3.4.-.-" evidence="8"/>
<accession>A0A8J7GNE9</accession>
<keyword evidence="3" id="KW-0227">DNA damage</keyword>
<sequence length="230" mass="25855">MCGRYVSRLAPEQIVEEFGVERVAVSEVLEPDFNVAPTKQVYAVLDRLHDDRPERQLRAVRWGLVPSWAKDLNIGRKLINARLESADEKPAFRKAWEKRRAILPADGFYEWTTEKVPFYLHLPDDGVLALAALYELWRDPALPKDDPDAWLWSAVVLTTVATDEGGRVHDRAPLIVPAEAYDAWLSPTGHDTDELRGLLVPATSLVVADEVSREVNNVRNNGPSLITRVG</sequence>
<dbReference type="GO" id="GO:0003697">
    <property type="term" value="F:single-stranded DNA binding"/>
    <property type="evidence" value="ECO:0007669"/>
    <property type="project" value="InterPro"/>
</dbReference>
<keyword evidence="5" id="KW-0190">Covalent protein-DNA linkage</keyword>
<evidence type="ECO:0000256" key="7">
    <source>
        <dbReference type="ARBA" id="ARBA00023239"/>
    </source>
</evidence>
<gene>
    <name evidence="9" type="ORF">IW245_007865</name>
</gene>
<proteinExistence type="inferred from homology"/>
<dbReference type="PANTHER" id="PTHR13604">
    <property type="entry name" value="DC12-RELATED"/>
    <property type="match status" value="1"/>
</dbReference>
<dbReference type="Gene3D" id="3.90.1680.10">
    <property type="entry name" value="SOS response associated peptidase-like"/>
    <property type="match status" value="1"/>
</dbReference>
<evidence type="ECO:0000256" key="4">
    <source>
        <dbReference type="ARBA" id="ARBA00022801"/>
    </source>
</evidence>
<evidence type="ECO:0000256" key="5">
    <source>
        <dbReference type="ARBA" id="ARBA00023124"/>
    </source>
</evidence>
<evidence type="ECO:0000256" key="6">
    <source>
        <dbReference type="ARBA" id="ARBA00023125"/>
    </source>
</evidence>
<dbReference type="Proteomes" id="UP000622552">
    <property type="component" value="Unassembled WGS sequence"/>
</dbReference>
<comment type="similarity">
    <text evidence="1 8">Belongs to the SOS response-associated peptidase family.</text>
</comment>
<evidence type="ECO:0000256" key="3">
    <source>
        <dbReference type="ARBA" id="ARBA00022763"/>
    </source>
</evidence>
<dbReference type="SUPFAM" id="SSF143081">
    <property type="entry name" value="BB1717-like"/>
    <property type="match status" value="1"/>
</dbReference>